<keyword evidence="6 9" id="KW-0067">ATP-binding</keyword>
<feature type="domain" description="Protein kinase" evidence="11">
    <location>
        <begin position="498"/>
        <end position="758"/>
    </location>
</feature>
<dbReference type="InterPro" id="IPR046628">
    <property type="entry name" value="DUF6740"/>
</dbReference>
<proteinExistence type="predicted"/>
<dbReference type="GO" id="GO:0004674">
    <property type="term" value="F:protein serine/threonine kinase activity"/>
    <property type="evidence" value="ECO:0007669"/>
    <property type="project" value="UniProtKB-KW"/>
</dbReference>
<evidence type="ECO:0000256" key="4">
    <source>
        <dbReference type="ARBA" id="ARBA00022741"/>
    </source>
</evidence>
<comment type="caution">
    <text evidence="12">The sequence shown here is derived from an EMBL/GenBank/DDBJ whole genome shotgun (WGS) entry which is preliminary data.</text>
</comment>
<keyword evidence="2" id="KW-0723">Serine/threonine-protein kinase</keyword>
<dbReference type="InterPro" id="IPR051131">
    <property type="entry name" value="NEK_Ser/Thr_kinase_NIMA"/>
</dbReference>
<evidence type="ECO:0000256" key="2">
    <source>
        <dbReference type="ARBA" id="ARBA00022527"/>
    </source>
</evidence>
<dbReference type="Pfam" id="PF00069">
    <property type="entry name" value="Pkinase"/>
    <property type="match status" value="1"/>
</dbReference>
<comment type="catalytic activity">
    <reaction evidence="8">
        <text>L-seryl-[protein] + ATP = O-phospho-L-seryl-[protein] + ADP + H(+)</text>
        <dbReference type="Rhea" id="RHEA:17989"/>
        <dbReference type="Rhea" id="RHEA-COMP:9863"/>
        <dbReference type="Rhea" id="RHEA-COMP:11604"/>
        <dbReference type="ChEBI" id="CHEBI:15378"/>
        <dbReference type="ChEBI" id="CHEBI:29999"/>
        <dbReference type="ChEBI" id="CHEBI:30616"/>
        <dbReference type="ChEBI" id="CHEBI:83421"/>
        <dbReference type="ChEBI" id="CHEBI:456216"/>
        <dbReference type="EC" id="2.7.11.1"/>
    </reaction>
</comment>
<dbReference type="GO" id="GO:0005524">
    <property type="term" value="F:ATP binding"/>
    <property type="evidence" value="ECO:0007669"/>
    <property type="project" value="UniProtKB-UniRule"/>
</dbReference>
<feature type="compositionally biased region" description="Acidic residues" evidence="10">
    <location>
        <begin position="916"/>
        <end position="931"/>
    </location>
</feature>
<dbReference type="InterPro" id="IPR017441">
    <property type="entry name" value="Protein_kinase_ATP_BS"/>
</dbReference>
<dbReference type="InterPro" id="IPR008271">
    <property type="entry name" value="Ser/Thr_kinase_AS"/>
</dbReference>
<dbReference type="InterPro" id="IPR000719">
    <property type="entry name" value="Prot_kinase_dom"/>
</dbReference>
<dbReference type="EMBL" id="JABANN010000518">
    <property type="protein sequence ID" value="KAF4657517.1"/>
    <property type="molecule type" value="Genomic_DNA"/>
</dbReference>
<organism evidence="12 13">
    <name type="scientific">Perkinsus olseni</name>
    <name type="common">Perkinsus atlanticus</name>
    <dbReference type="NCBI Taxonomy" id="32597"/>
    <lineage>
        <taxon>Eukaryota</taxon>
        <taxon>Sar</taxon>
        <taxon>Alveolata</taxon>
        <taxon>Perkinsozoa</taxon>
        <taxon>Perkinsea</taxon>
        <taxon>Perkinsida</taxon>
        <taxon>Perkinsidae</taxon>
        <taxon>Perkinsus</taxon>
    </lineage>
</organism>
<evidence type="ECO:0000256" key="6">
    <source>
        <dbReference type="ARBA" id="ARBA00022840"/>
    </source>
</evidence>
<dbReference type="SMART" id="SM00220">
    <property type="entry name" value="S_TKc"/>
    <property type="match status" value="1"/>
</dbReference>
<evidence type="ECO:0000256" key="3">
    <source>
        <dbReference type="ARBA" id="ARBA00022679"/>
    </source>
</evidence>
<evidence type="ECO:0000256" key="9">
    <source>
        <dbReference type="PROSITE-ProRule" id="PRU10141"/>
    </source>
</evidence>
<dbReference type="PANTHER" id="PTHR44899:SF3">
    <property type="entry name" value="SERINE_THREONINE-PROTEIN KINASE NEK1"/>
    <property type="match status" value="1"/>
</dbReference>
<dbReference type="Proteomes" id="UP000572268">
    <property type="component" value="Unassembled WGS sequence"/>
</dbReference>
<dbReference type="PROSITE" id="PS00108">
    <property type="entry name" value="PROTEIN_KINASE_ST"/>
    <property type="match status" value="1"/>
</dbReference>
<evidence type="ECO:0000313" key="12">
    <source>
        <dbReference type="EMBL" id="KAF4657517.1"/>
    </source>
</evidence>
<comment type="catalytic activity">
    <reaction evidence="7">
        <text>L-threonyl-[protein] + ATP = O-phospho-L-threonyl-[protein] + ADP + H(+)</text>
        <dbReference type="Rhea" id="RHEA:46608"/>
        <dbReference type="Rhea" id="RHEA-COMP:11060"/>
        <dbReference type="Rhea" id="RHEA-COMP:11605"/>
        <dbReference type="ChEBI" id="CHEBI:15378"/>
        <dbReference type="ChEBI" id="CHEBI:30013"/>
        <dbReference type="ChEBI" id="CHEBI:30616"/>
        <dbReference type="ChEBI" id="CHEBI:61977"/>
        <dbReference type="ChEBI" id="CHEBI:456216"/>
        <dbReference type="EC" id="2.7.11.1"/>
    </reaction>
</comment>
<evidence type="ECO:0000256" key="5">
    <source>
        <dbReference type="ARBA" id="ARBA00022777"/>
    </source>
</evidence>
<dbReference type="Gene3D" id="1.10.510.10">
    <property type="entry name" value="Transferase(Phosphotransferase) domain 1"/>
    <property type="match status" value="1"/>
</dbReference>
<feature type="compositionally biased region" description="Basic and acidic residues" evidence="10">
    <location>
        <begin position="881"/>
        <end position="900"/>
    </location>
</feature>
<keyword evidence="3" id="KW-0808">Transferase</keyword>
<evidence type="ECO:0000259" key="11">
    <source>
        <dbReference type="PROSITE" id="PS50011"/>
    </source>
</evidence>
<dbReference type="SUPFAM" id="SSF56112">
    <property type="entry name" value="Protein kinase-like (PK-like)"/>
    <property type="match status" value="1"/>
</dbReference>
<evidence type="ECO:0000313" key="13">
    <source>
        <dbReference type="Proteomes" id="UP000572268"/>
    </source>
</evidence>
<dbReference type="CDD" id="cd08215">
    <property type="entry name" value="STKc_Nek"/>
    <property type="match status" value="1"/>
</dbReference>
<dbReference type="InterPro" id="IPR011009">
    <property type="entry name" value="Kinase-like_dom_sf"/>
</dbReference>
<evidence type="ECO:0000256" key="7">
    <source>
        <dbReference type="ARBA" id="ARBA00047899"/>
    </source>
</evidence>
<accession>A0A7J6LE54</accession>
<gene>
    <name evidence="12" type="ORF">FOL46_007378</name>
</gene>
<dbReference type="PROSITE" id="PS00107">
    <property type="entry name" value="PROTEIN_KINASE_ATP"/>
    <property type="match status" value="1"/>
</dbReference>
<dbReference type="PANTHER" id="PTHR44899">
    <property type="entry name" value="CAMK FAMILY PROTEIN KINASE"/>
    <property type="match status" value="1"/>
</dbReference>
<feature type="compositionally biased region" description="Basic residues" evidence="10">
    <location>
        <begin position="970"/>
        <end position="991"/>
    </location>
</feature>
<dbReference type="EC" id="2.7.11.1" evidence="1"/>
<evidence type="ECO:0000256" key="8">
    <source>
        <dbReference type="ARBA" id="ARBA00048679"/>
    </source>
</evidence>
<keyword evidence="4 9" id="KW-0547">Nucleotide-binding</keyword>
<dbReference type="PROSITE" id="PS50011">
    <property type="entry name" value="PROTEIN_KINASE_DOM"/>
    <property type="match status" value="1"/>
</dbReference>
<sequence length="1115" mass="124822">MDDGTLTVLEDTYVAKDGQVSVVAWPSRPYQYMVYVTTPTKRTVLQIYNHTSYVIKDEAVKSSQTFGNYRTLNDDDWQYQGLVSVQGEMQALWVSTGGLPASADGKQEFDILGASEVAPNKWKLYLDKTNTTLYNIEGVGGADDTMIQHTSISYWANLTVDMTLEEAMADLYKVYDVQEHIPQPGDPDAVPYVHPLLADTHVITEETREFFQSHEPADCKPKSGEGGSPPPIDCYRITPGSSYNFFHYGATPPGRCLHKLNKFQYPIGCKTNSDKLQEPNVCLSIDADAGPLTLELDIGVFSQDVTSPSSNAALGFNVILDWPETPAIKSSTLYGRTCATIWQVATPQGVGLGLNVCYKEGGGKVAAVTLTYAQLGGAKKMFTVDGQATSQAKMLGDRKVTVSADSRVSAGAEDKSTDAAVSYDVNASNMEYKLSLWSFMSGADFERARPSKKERLKLPPIMSNDRAAAKSGPVDHVSAAAAVAIPSAEAMEAVQATYKKVGTLGHGSFGKVYLVLHTPTKELRVLKQMDVDERQISETKDPRKEALREAWVLKKMNHPFIISYHDVFVTPRQKMCIVMGYADGGDLHTYLKRRRGLLAEEEVLRMFTQLCLAIDHVHKQRVIHRDLKSQNVFLHGPQRTVKLGDFGISRVLEKTRDLARTMVGTPYYLSPEIIMEQPYGFKSDVWSMGVILYEMLTLKHPFDARNIQHLAVRILNLKFEDPDRTRYTKETCDMVRMLLTRESEKRPSCDDILNTPLLRNYVLRELGKCRELDYRLRSTEAETTSSSGVKLPALPSRPSGFVARIRGLTRYYEKEELKLPSIVPSPVTNPQEDQVLIGSIGDPLAVAGSQSRSRDSQSMRSDVFESQEKRRSADRVSLPPIKREKLADSLENRPNVDRAPKQAAEVMPRVGADRGAEEEDEYPEDFEEEEESGHRSDGAAECNFEQSKRRKDDDAAATMVQTSFPQKSSISRRLRSSKSPPKHRRHSRSRDKRSTPQQRVARVRAGEARERYSLSLPDKLVNSKSELVDHSECVRRILLQKMKGKRRLLDKMLELARTTDYERFDLTARGLLMGAFNDPLLHDPKEQTRIIHLSAVVVILEDVRDQTIASTVLAG</sequence>
<name>A0A7J6LE54_PEROL</name>
<feature type="binding site" evidence="9">
    <location>
        <position position="527"/>
    </location>
    <ligand>
        <name>ATP</name>
        <dbReference type="ChEBI" id="CHEBI:30616"/>
    </ligand>
</feature>
<keyword evidence="5" id="KW-0418">Kinase</keyword>
<reference evidence="12 13" key="1">
    <citation type="submission" date="2020-04" db="EMBL/GenBank/DDBJ databases">
        <title>Perkinsus olseni comparative genomics.</title>
        <authorList>
            <person name="Bogema D.R."/>
        </authorList>
    </citation>
    <scope>NUCLEOTIDE SEQUENCE [LARGE SCALE GENOMIC DNA]</scope>
    <source>
        <strain evidence="12">ATCC PRA-31</strain>
    </source>
</reference>
<dbReference type="Pfam" id="PF20525">
    <property type="entry name" value="DUF6740"/>
    <property type="match status" value="1"/>
</dbReference>
<feature type="region of interest" description="Disordered" evidence="10">
    <location>
        <begin position="845"/>
        <end position="1008"/>
    </location>
</feature>
<feature type="compositionally biased region" description="Basic and acidic residues" evidence="10">
    <location>
        <begin position="852"/>
        <end position="874"/>
    </location>
</feature>
<evidence type="ECO:0000256" key="1">
    <source>
        <dbReference type="ARBA" id="ARBA00012513"/>
    </source>
</evidence>
<evidence type="ECO:0000256" key="10">
    <source>
        <dbReference type="SAM" id="MobiDB-lite"/>
    </source>
</evidence>
<dbReference type="AlphaFoldDB" id="A0A7J6LE54"/>
<protein>
    <recommendedName>
        <fullName evidence="1">non-specific serine/threonine protein kinase</fullName>
        <ecNumber evidence="1">2.7.11.1</ecNumber>
    </recommendedName>
</protein>